<dbReference type="InterPro" id="IPR018060">
    <property type="entry name" value="HTH_AraC"/>
</dbReference>
<dbReference type="Pfam" id="PF12625">
    <property type="entry name" value="Arabinose_bd"/>
    <property type="match status" value="1"/>
</dbReference>
<reference evidence="6" key="1">
    <citation type="submission" date="2015-07" db="EMBL/GenBank/DDBJ databases">
        <title>Nocardia seriolae U-1 whole genome shotgun sequence.</title>
        <authorList>
            <person name="Imajoh M."/>
            <person name="Fukumoto Y."/>
            <person name="Sukeda M."/>
            <person name="Yamane J."/>
            <person name="Yamasaki K."/>
            <person name="Shimizu M."/>
            <person name="Ohnishi K."/>
            <person name="Oshima S."/>
        </authorList>
    </citation>
    <scope>NUCLEOTIDE SEQUENCE [LARGE SCALE GENOMIC DNA]</scope>
    <source>
        <strain evidence="6">U-1</strain>
    </source>
</reference>
<dbReference type="PROSITE" id="PS01124">
    <property type="entry name" value="HTH_ARAC_FAMILY_2"/>
    <property type="match status" value="1"/>
</dbReference>
<dbReference type="InterPro" id="IPR032687">
    <property type="entry name" value="AraC-type_N"/>
</dbReference>
<keyword evidence="6" id="KW-1185">Reference proteome</keyword>
<organism evidence="5 6">
    <name type="scientific">Nocardia seriolae</name>
    <dbReference type="NCBI Taxonomy" id="37332"/>
    <lineage>
        <taxon>Bacteria</taxon>
        <taxon>Bacillati</taxon>
        <taxon>Actinomycetota</taxon>
        <taxon>Actinomycetes</taxon>
        <taxon>Mycobacteriales</taxon>
        <taxon>Nocardiaceae</taxon>
        <taxon>Nocardia</taxon>
    </lineage>
</organism>
<accession>A0A0B8MZQ4</accession>
<keyword evidence="1" id="KW-0805">Transcription regulation</keyword>
<gene>
    <name evidence="5" type="ORF">NSK11_contig00008-0021</name>
</gene>
<dbReference type="GO" id="GO:0005829">
    <property type="term" value="C:cytosol"/>
    <property type="evidence" value="ECO:0007669"/>
    <property type="project" value="TreeGrafter"/>
</dbReference>
<evidence type="ECO:0000313" key="5">
    <source>
        <dbReference type="EMBL" id="GAP26650.1"/>
    </source>
</evidence>
<dbReference type="RefSeq" id="WP_052085951.1">
    <property type="nucleotide sequence ID" value="NZ_AP017900.1"/>
</dbReference>
<keyword evidence="2" id="KW-0238">DNA-binding</keyword>
<dbReference type="GO" id="GO:0000976">
    <property type="term" value="F:transcription cis-regulatory region binding"/>
    <property type="evidence" value="ECO:0007669"/>
    <property type="project" value="TreeGrafter"/>
</dbReference>
<evidence type="ECO:0000259" key="4">
    <source>
        <dbReference type="PROSITE" id="PS01124"/>
    </source>
</evidence>
<evidence type="ECO:0000313" key="6">
    <source>
        <dbReference type="Proteomes" id="UP000037179"/>
    </source>
</evidence>
<feature type="domain" description="HTH araC/xylS-type" evidence="4">
    <location>
        <begin position="234"/>
        <end position="332"/>
    </location>
</feature>
<proteinExistence type="predicted"/>
<dbReference type="PANTHER" id="PTHR47894:SF1">
    <property type="entry name" value="HTH-TYPE TRANSCRIPTIONAL REGULATOR VQSM"/>
    <property type="match status" value="1"/>
</dbReference>
<reference evidence="5 6" key="2">
    <citation type="journal article" date="2016" name="Genome Announc.">
        <title>Draft Genome Sequence of Erythromycin- and Oxytetracycline-Sensitive Nocardia seriolae Strain U-1 (NBRC 110359).</title>
        <authorList>
            <person name="Imajoh M."/>
            <person name="Sukeda M."/>
            <person name="Shimizu M."/>
            <person name="Yamane J."/>
            <person name="Ohnishi K."/>
            <person name="Oshima S."/>
        </authorList>
    </citation>
    <scope>NUCLEOTIDE SEQUENCE [LARGE SCALE GENOMIC DNA]</scope>
    <source>
        <strain evidence="5 6">U-1</strain>
    </source>
</reference>
<dbReference type="PANTHER" id="PTHR47894">
    <property type="entry name" value="HTH-TYPE TRANSCRIPTIONAL REGULATOR GADX"/>
    <property type="match status" value="1"/>
</dbReference>
<dbReference type="Proteomes" id="UP000037179">
    <property type="component" value="Unassembled WGS sequence"/>
</dbReference>
<dbReference type="SUPFAM" id="SSF46689">
    <property type="entry name" value="Homeodomain-like"/>
    <property type="match status" value="1"/>
</dbReference>
<dbReference type="EMBL" id="BBYQ01000008">
    <property type="protein sequence ID" value="GAP26650.1"/>
    <property type="molecule type" value="Genomic_DNA"/>
</dbReference>
<evidence type="ECO:0000256" key="1">
    <source>
        <dbReference type="ARBA" id="ARBA00023015"/>
    </source>
</evidence>
<dbReference type="Gene3D" id="1.10.10.60">
    <property type="entry name" value="Homeodomain-like"/>
    <property type="match status" value="1"/>
</dbReference>
<evidence type="ECO:0000256" key="3">
    <source>
        <dbReference type="ARBA" id="ARBA00023163"/>
    </source>
</evidence>
<protein>
    <submittedName>
        <fullName evidence="5">AraC family transcriptional regulator</fullName>
    </submittedName>
</protein>
<dbReference type="GO" id="GO:0003700">
    <property type="term" value="F:DNA-binding transcription factor activity"/>
    <property type="evidence" value="ECO:0007669"/>
    <property type="project" value="InterPro"/>
</dbReference>
<name>A0A0B8MZQ4_9NOCA</name>
<dbReference type="InterPro" id="IPR009057">
    <property type="entry name" value="Homeodomain-like_sf"/>
</dbReference>
<dbReference type="SMART" id="SM00342">
    <property type="entry name" value="HTH_ARAC"/>
    <property type="match status" value="1"/>
</dbReference>
<dbReference type="Pfam" id="PF12833">
    <property type="entry name" value="HTH_18"/>
    <property type="match status" value="1"/>
</dbReference>
<dbReference type="AlphaFoldDB" id="A0A0B8MZQ4"/>
<keyword evidence="3" id="KW-0804">Transcription</keyword>
<comment type="caution">
    <text evidence="5">The sequence shown here is derived from an EMBL/GenBank/DDBJ whole genome shotgun (WGS) entry which is preliminary data.</text>
</comment>
<evidence type="ECO:0000256" key="2">
    <source>
        <dbReference type="ARBA" id="ARBA00023125"/>
    </source>
</evidence>
<sequence length="339" mass="37498">MIEGTIPMRTAVVLQETAARVGATPGHIAGVSGIDQSRLEDDKLRVPIESAWRMWELIGATGGPGAGLCASATAERGALGVWDYLFTSRPTLAESLRTVMEFRSAVTDPTVVWEVLEDGGLLTVRVGVAVESDPVFVPVEEFVLSLILRRVREATGHHIVPVRVAFTHRVTARHRDLVNEFGTTRIDFGAPFSEITFLDAGTLPTGEDPVLGEMLCSYAELMLATSRRAPDWREQLHHAIHGALETGGCGLDTVARRLAISPRTLQRRLYERNSTWRTEVEQVRRDRATNLLRETGLPIQSVAARVGYSDARALRRAFHRWTGQTPDTFRKDPLTERTA</sequence>